<evidence type="ECO:0000313" key="3">
    <source>
        <dbReference type="Proteomes" id="UP000262073"/>
    </source>
</evidence>
<gene>
    <name evidence="2" type="ORF">D0Y50_16325</name>
</gene>
<proteinExistence type="predicted"/>
<dbReference type="AlphaFoldDB" id="A0A346NQI2"/>
<name>A0A346NQI2_9ALTE</name>
<keyword evidence="3" id="KW-1185">Reference proteome</keyword>
<dbReference type="EMBL" id="CP031769">
    <property type="protein sequence ID" value="AXR07789.1"/>
    <property type="molecule type" value="Genomic_DNA"/>
</dbReference>
<sequence>MSYSTLHKGLYRGVGHMASQIVVIAYETTGMTSVRIYPGEPKAWQPIMPKTEKKLQRKVELPAADLRDPSLQRKLNCDKTSQ</sequence>
<protein>
    <submittedName>
        <fullName evidence="2">Uncharacterized protein</fullName>
    </submittedName>
</protein>
<accession>A0A346NQI2</accession>
<evidence type="ECO:0000256" key="1">
    <source>
        <dbReference type="SAM" id="MobiDB-lite"/>
    </source>
</evidence>
<evidence type="ECO:0000313" key="2">
    <source>
        <dbReference type="EMBL" id="AXR07789.1"/>
    </source>
</evidence>
<dbReference type="Proteomes" id="UP000262073">
    <property type="component" value="Chromosome"/>
</dbReference>
<organism evidence="2 3">
    <name type="scientific">Salinimonas sediminis</name>
    <dbReference type="NCBI Taxonomy" id="2303538"/>
    <lineage>
        <taxon>Bacteria</taxon>
        <taxon>Pseudomonadati</taxon>
        <taxon>Pseudomonadota</taxon>
        <taxon>Gammaproteobacteria</taxon>
        <taxon>Alteromonadales</taxon>
        <taxon>Alteromonadaceae</taxon>
        <taxon>Alteromonas/Salinimonas group</taxon>
        <taxon>Salinimonas</taxon>
    </lineage>
</organism>
<dbReference type="KEGG" id="salm:D0Y50_16325"/>
<feature type="region of interest" description="Disordered" evidence="1">
    <location>
        <begin position="55"/>
        <end position="82"/>
    </location>
</feature>
<reference evidence="2 3" key="1">
    <citation type="submission" date="2018-08" db="EMBL/GenBank/DDBJ databases">
        <title>Salinimonas sediminis sp. nov., a piezophilic bacterium isolated from a deep-sea sediment sample from the New Britain Trench.</title>
        <authorList>
            <person name="Cao J."/>
        </authorList>
    </citation>
    <scope>NUCLEOTIDE SEQUENCE [LARGE SCALE GENOMIC DNA]</scope>
    <source>
        <strain evidence="2 3">N102</strain>
    </source>
</reference>